<dbReference type="EMBL" id="JBEHCU010006250">
    <property type="protein sequence ID" value="KAL1397559.1"/>
    <property type="molecule type" value="Genomic_DNA"/>
</dbReference>
<name>A0ABD1DGK6_CULPP</name>
<organism evidence="2 3">
    <name type="scientific">Culex pipiens pipiens</name>
    <name type="common">Northern house mosquito</name>
    <dbReference type="NCBI Taxonomy" id="38569"/>
    <lineage>
        <taxon>Eukaryota</taxon>
        <taxon>Metazoa</taxon>
        <taxon>Ecdysozoa</taxon>
        <taxon>Arthropoda</taxon>
        <taxon>Hexapoda</taxon>
        <taxon>Insecta</taxon>
        <taxon>Pterygota</taxon>
        <taxon>Neoptera</taxon>
        <taxon>Endopterygota</taxon>
        <taxon>Diptera</taxon>
        <taxon>Nematocera</taxon>
        <taxon>Culicoidea</taxon>
        <taxon>Culicidae</taxon>
        <taxon>Culicinae</taxon>
        <taxon>Culicini</taxon>
        <taxon>Culex</taxon>
        <taxon>Culex</taxon>
    </lineage>
</organism>
<keyword evidence="3" id="KW-1185">Reference proteome</keyword>
<feature type="chain" id="PRO_5044892972" evidence="1">
    <location>
        <begin position="21"/>
        <end position="91"/>
    </location>
</feature>
<evidence type="ECO:0000256" key="1">
    <source>
        <dbReference type="SAM" id="SignalP"/>
    </source>
</evidence>
<dbReference type="AlphaFoldDB" id="A0ABD1DGK6"/>
<accession>A0ABD1DGK6</accession>
<protein>
    <submittedName>
        <fullName evidence="2">Uncharacterized protein</fullName>
    </submittedName>
</protein>
<evidence type="ECO:0000313" key="3">
    <source>
        <dbReference type="Proteomes" id="UP001562425"/>
    </source>
</evidence>
<keyword evidence="1" id="KW-0732">Signal</keyword>
<reference evidence="2 3" key="1">
    <citation type="submission" date="2024-05" db="EMBL/GenBank/DDBJ databases">
        <title>Culex pipiens pipiens assembly and annotation.</title>
        <authorList>
            <person name="Alout H."/>
            <person name="Durand T."/>
        </authorList>
    </citation>
    <scope>NUCLEOTIDE SEQUENCE [LARGE SCALE GENOMIC DNA]</scope>
    <source>
        <strain evidence="2">HA-2024</strain>
        <tissue evidence="2">Whole body</tissue>
    </source>
</reference>
<gene>
    <name evidence="2" type="ORF">pipiens_009668</name>
</gene>
<feature type="signal peptide" evidence="1">
    <location>
        <begin position="1"/>
        <end position="20"/>
    </location>
</feature>
<dbReference type="Proteomes" id="UP001562425">
    <property type="component" value="Unassembled WGS sequence"/>
</dbReference>
<proteinExistence type="predicted"/>
<evidence type="ECO:0000313" key="2">
    <source>
        <dbReference type="EMBL" id="KAL1397559.1"/>
    </source>
</evidence>
<comment type="caution">
    <text evidence="2">The sequence shown here is derived from an EMBL/GenBank/DDBJ whole genome shotgun (WGS) entry which is preliminary data.</text>
</comment>
<sequence>MKFFAVCLAALAVLALEVCSNEVEVAGDDLPQTDQLKLASFSSRVAEAVIPATSGKRSADNNVWTLLPSVLPAQRINDCHLQIGRNNLNGI</sequence>